<protein>
    <submittedName>
        <fullName evidence="3">SirA-like domain-containing protein</fullName>
    </submittedName>
</protein>
<evidence type="ECO:0000259" key="2">
    <source>
        <dbReference type="Pfam" id="PF01206"/>
    </source>
</evidence>
<dbReference type="KEGG" id="tmr:Tmar_1354"/>
<feature type="domain" description="UPF0033" evidence="2">
    <location>
        <begin position="40"/>
        <end position="111"/>
    </location>
</feature>
<dbReference type="eggNOG" id="COG0425">
    <property type="taxonomic scope" value="Bacteria"/>
</dbReference>
<dbReference type="PANTHER" id="PTHR33279">
    <property type="entry name" value="SULFUR CARRIER PROTEIN YEDF-RELATED"/>
    <property type="match status" value="1"/>
</dbReference>
<organism evidence="3 4">
    <name type="scientific">Thermaerobacter marianensis (strain ATCC 700841 / DSM 12885 / JCM 10246 / 7p75a)</name>
    <dbReference type="NCBI Taxonomy" id="644966"/>
    <lineage>
        <taxon>Bacteria</taxon>
        <taxon>Bacillati</taxon>
        <taxon>Bacillota</taxon>
        <taxon>Clostridia</taxon>
        <taxon>Eubacteriales</taxon>
        <taxon>Clostridiales Family XVII. Incertae Sedis</taxon>
        <taxon>Thermaerobacter</taxon>
    </lineage>
</organism>
<evidence type="ECO:0000256" key="1">
    <source>
        <dbReference type="ARBA" id="ARBA00008984"/>
    </source>
</evidence>
<reference evidence="3 4" key="1">
    <citation type="journal article" date="2010" name="Stand. Genomic Sci.">
        <title>Complete genome sequence of Thermaerobacter marianensis type strain (7p75a).</title>
        <authorList>
            <person name="Han C."/>
            <person name="Gu W."/>
            <person name="Zhang X."/>
            <person name="Lapidus A."/>
            <person name="Nolan M."/>
            <person name="Copeland A."/>
            <person name="Lucas S."/>
            <person name="Del Rio T.G."/>
            <person name="Tice H."/>
            <person name="Cheng J.F."/>
            <person name="Tapia R."/>
            <person name="Goodwin L."/>
            <person name="Pitluck S."/>
            <person name="Pagani I."/>
            <person name="Ivanova N."/>
            <person name="Mavromatis K."/>
            <person name="Mikhailova N."/>
            <person name="Pati A."/>
            <person name="Chen A."/>
            <person name="Palaniappan K."/>
            <person name="Land M."/>
            <person name="Hauser L."/>
            <person name="Chang Y.J."/>
            <person name="Jeffries C.D."/>
            <person name="Schneider S."/>
            <person name="Rohde M."/>
            <person name="Goker M."/>
            <person name="Pukall R."/>
            <person name="Woyke T."/>
            <person name="Bristow J."/>
            <person name="Eisen J.A."/>
            <person name="Markowitz V."/>
            <person name="Hugenholtz P."/>
            <person name="Kyrpides N.C."/>
            <person name="Klenk H.P."/>
            <person name="Detter J.C."/>
        </authorList>
    </citation>
    <scope>NUCLEOTIDE SEQUENCE [LARGE SCALE GENOMIC DNA]</scope>
    <source>
        <strain evidence="4">ATCC 700841 / DSM 12885 / JCM 10246 / 7p75a</strain>
    </source>
</reference>
<dbReference type="STRING" id="644966.Tmar_1354"/>
<proteinExistence type="inferred from homology"/>
<dbReference type="Gene3D" id="3.30.110.40">
    <property type="entry name" value="TusA-like domain"/>
    <property type="match status" value="1"/>
</dbReference>
<evidence type="ECO:0000313" key="4">
    <source>
        <dbReference type="Proteomes" id="UP000008915"/>
    </source>
</evidence>
<reference evidence="4" key="2">
    <citation type="journal article" date="2010" name="Stand. Genomic Sci.">
        <title>Complete genome sequence of Thermaerobacter marianensis type strain (7p75aT).</title>
        <authorList>
            <person name="Han C."/>
            <person name="Gu W."/>
            <person name="Zhang X."/>
            <person name="Lapidus A."/>
            <person name="Nolan M."/>
            <person name="Copeland A."/>
            <person name="Lucas S."/>
            <person name="Glavina Del Rio T."/>
            <person name="Tice H."/>
            <person name="Cheng J."/>
            <person name="Tapia R."/>
            <person name="Goodwin L."/>
            <person name="Pitluck S."/>
            <person name="Pagani I."/>
            <person name="Ivanova N."/>
            <person name="Mavromatis K."/>
            <person name="Mikhailova N."/>
            <person name="Pati A."/>
            <person name="Chen A."/>
            <person name="Palaniappan K."/>
            <person name="Land M."/>
            <person name="Hauser L."/>
            <person name="Chang Y."/>
            <person name="Jeffries C."/>
            <person name="Schneider S."/>
            <person name="Rohde M."/>
            <person name="Goker M."/>
            <person name="Pukall R."/>
            <person name="Woyke T."/>
            <person name="Bristow J."/>
            <person name="Eisen J."/>
            <person name="Markowitz V."/>
            <person name="Hugenholtz P."/>
            <person name="Kyrpides N."/>
            <person name="Klenk H."/>
            <person name="Detter J."/>
        </authorList>
    </citation>
    <scope>NUCLEOTIDE SEQUENCE [LARGE SCALE GENOMIC DNA]</scope>
    <source>
        <strain evidence="4">ATCC 700841 / DSM 12885 / JCM 10246 / 7p75a</strain>
    </source>
</reference>
<dbReference type="InterPro" id="IPR001455">
    <property type="entry name" value="TusA-like"/>
</dbReference>
<gene>
    <name evidence="3" type="ordered locus">Tmar_1354</name>
</gene>
<dbReference type="Pfam" id="PF01206">
    <property type="entry name" value="TusA"/>
    <property type="match status" value="1"/>
</dbReference>
<sequence length="112" mass="12141">MALFKRSKPDLEKARQRLAALGQANVLDRVGTDAPVAVDREIDVTGEICPYPVDAALEALAGMAPGQVLAELTDHTISTHTVPAAVERSGLGEVLRIEEKEPGLYRILIRRK</sequence>
<dbReference type="PANTHER" id="PTHR33279:SF18">
    <property type="entry name" value="SULFUR CARRIER PROTEIN MJ0990-RELATED"/>
    <property type="match status" value="1"/>
</dbReference>
<dbReference type="Proteomes" id="UP000008915">
    <property type="component" value="Chromosome"/>
</dbReference>
<dbReference type="CDD" id="cd00291">
    <property type="entry name" value="SirA_YedF_YeeD"/>
    <property type="match status" value="1"/>
</dbReference>
<dbReference type="SUPFAM" id="SSF64307">
    <property type="entry name" value="SirA-like"/>
    <property type="match status" value="1"/>
</dbReference>
<name>E6SMA8_THEM7</name>
<accession>E6SMA8</accession>
<evidence type="ECO:0000313" key="3">
    <source>
        <dbReference type="EMBL" id="ADU51467.1"/>
    </source>
</evidence>
<keyword evidence="4" id="KW-1185">Reference proteome</keyword>
<dbReference type="InterPro" id="IPR036868">
    <property type="entry name" value="TusA-like_sf"/>
</dbReference>
<dbReference type="OrthoDB" id="9801500at2"/>
<dbReference type="HOGENOM" id="CLU_2144685_0_0_9"/>
<comment type="similarity">
    <text evidence="1">Belongs to the sulfur carrier protein TusA family.</text>
</comment>
<dbReference type="EMBL" id="CP002344">
    <property type="protein sequence ID" value="ADU51467.1"/>
    <property type="molecule type" value="Genomic_DNA"/>
</dbReference>
<dbReference type="RefSeq" id="WP_013495772.1">
    <property type="nucleotide sequence ID" value="NC_014831.1"/>
</dbReference>
<dbReference type="AlphaFoldDB" id="E6SMA8"/>